<dbReference type="OrthoDB" id="10585839at2759"/>
<evidence type="ECO:0000256" key="1">
    <source>
        <dbReference type="SAM" id="MobiDB-lite"/>
    </source>
</evidence>
<gene>
    <name evidence="2" type="ORF">BQ2448_6652</name>
</gene>
<evidence type="ECO:0000313" key="2">
    <source>
        <dbReference type="EMBL" id="SCV74220.1"/>
    </source>
</evidence>
<reference evidence="3" key="1">
    <citation type="submission" date="2016-09" db="EMBL/GenBank/DDBJ databases">
        <authorList>
            <person name="Jeantristanb JTB J.-T."/>
            <person name="Ricardo R."/>
        </authorList>
    </citation>
    <scope>NUCLEOTIDE SEQUENCE [LARGE SCALE GENOMIC DNA]</scope>
</reference>
<dbReference type="AlphaFoldDB" id="A0A238FK98"/>
<organism evidence="2 3">
    <name type="scientific">Microbotryum intermedium</name>
    <dbReference type="NCBI Taxonomy" id="269621"/>
    <lineage>
        <taxon>Eukaryota</taxon>
        <taxon>Fungi</taxon>
        <taxon>Dikarya</taxon>
        <taxon>Basidiomycota</taxon>
        <taxon>Pucciniomycotina</taxon>
        <taxon>Microbotryomycetes</taxon>
        <taxon>Microbotryales</taxon>
        <taxon>Microbotryaceae</taxon>
        <taxon>Microbotryum</taxon>
    </lineage>
</organism>
<protein>
    <submittedName>
        <fullName evidence="2">BQ2448_6652 protein</fullName>
    </submittedName>
</protein>
<feature type="region of interest" description="Disordered" evidence="1">
    <location>
        <begin position="1"/>
        <end position="31"/>
    </location>
</feature>
<feature type="compositionally biased region" description="Polar residues" evidence="1">
    <location>
        <begin position="1"/>
        <end position="21"/>
    </location>
</feature>
<dbReference type="Proteomes" id="UP000198372">
    <property type="component" value="Unassembled WGS sequence"/>
</dbReference>
<sequence length="219" mass="23676">MRSNFRPQSRSQRDQFPTSHQAHPGKNLTDTTKRSGSIILAAGAFLLSAVSAAPVVISLPTDGSACNPDQFYDPAIKTCTDCTARFPNATRCNRGRPTACSFGRVRNNQCLARTSYSGPRYLTADGASCRCCPDTNEARCGQSSGVSVACNYVYPTTRYSPAATCTGEPYLAPSAAFFCLVSCALLDLLRTDPRASTHRPPMPSYCCRIYRHAILAILL</sequence>
<name>A0A238FK98_9BASI</name>
<evidence type="ECO:0000313" key="3">
    <source>
        <dbReference type="Proteomes" id="UP000198372"/>
    </source>
</evidence>
<accession>A0A238FK98</accession>
<dbReference type="EMBL" id="FMSP01000020">
    <property type="protein sequence ID" value="SCV74220.1"/>
    <property type="molecule type" value="Genomic_DNA"/>
</dbReference>
<keyword evidence="3" id="KW-1185">Reference proteome</keyword>
<proteinExistence type="predicted"/>